<evidence type="ECO:0000313" key="1">
    <source>
        <dbReference type="EMBL" id="AEI96198.1"/>
    </source>
</evidence>
<dbReference type="Gene3D" id="1.20.1290.10">
    <property type="entry name" value="AhpD-like"/>
    <property type="match status" value="1"/>
</dbReference>
<dbReference type="RefSeq" id="WP_013964077.1">
    <property type="nucleotide sequence ID" value="NC_015730.1"/>
</dbReference>
<accession>F7ZI62</accession>
<name>F7ZI62_ROSLO</name>
<protein>
    <recommendedName>
        <fullName evidence="3">CMD domain protein</fullName>
    </recommendedName>
</protein>
<evidence type="ECO:0000313" key="2">
    <source>
        <dbReference type="Proteomes" id="UP000001353"/>
    </source>
</evidence>
<dbReference type="OrthoDB" id="5077630at2"/>
<gene>
    <name evidence="1" type="ordered locus">RLO149_c043020</name>
</gene>
<proteinExistence type="predicted"/>
<dbReference type="STRING" id="391595.RLO149_c043020"/>
<dbReference type="EMBL" id="CP002623">
    <property type="protein sequence ID" value="AEI96198.1"/>
    <property type="molecule type" value="Genomic_DNA"/>
</dbReference>
<dbReference type="InterPro" id="IPR029032">
    <property type="entry name" value="AhpD-like"/>
</dbReference>
<dbReference type="HOGENOM" id="CLU_115851_1_0_5"/>
<dbReference type="eggNOG" id="COG4950">
    <property type="taxonomic scope" value="Bacteria"/>
</dbReference>
<dbReference type="SUPFAM" id="SSF69118">
    <property type="entry name" value="AhpD-like"/>
    <property type="match status" value="1"/>
</dbReference>
<dbReference type="AlphaFoldDB" id="F7ZI62"/>
<keyword evidence="2" id="KW-1185">Reference proteome</keyword>
<reference evidence="1 2" key="1">
    <citation type="journal article" date="2011" name="BMC Genomics">
        <title>Comparative genome analysis and genome-guided physiological analysis of Roseobacter litoralis.</title>
        <authorList>
            <person name="Kalhoefer D."/>
            <person name="Thole S."/>
            <person name="Voget S."/>
            <person name="Lehmann R."/>
            <person name="Liesegang H."/>
            <person name="Wollher A."/>
            <person name="Daniel R."/>
            <person name="Simon M."/>
            <person name="Brinkhoff T."/>
        </authorList>
    </citation>
    <scope>NUCLEOTIDE SEQUENCE [LARGE SCALE GENOMIC DNA]</scope>
    <source>
        <strain evidence="2">ATCC 49566 / DSM 6996 / JCM 21268 / NBRC 15278 / OCh 149</strain>
    </source>
</reference>
<evidence type="ECO:0008006" key="3">
    <source>
        <dbReference type="Google" id="ProtNLM"/>
    </source>
</evidence>
<dbReference type="KEGG" id="rli:RLO149_c043020"/>
<organism evidence="1 2">
    <name type="scientific">Roseobacter litoralis (strain ATCC 49566 / DSM 6996 / JCM 21268 / NBRC 15278 / OCh 149)</name>
    <dbReference type="NCBI Taxonomy" id="391595"/>
    <lineage>
        <taxon>Bacteria</taxon>
        <taxon>Pseudomonadati</taxon>
        <taxon>Pseudomonadota</taxon>
        <taxon>Alphaproteobacteria</taxon>
        <taxon>Rhodobacterales</taxon>
        <taxon>Roseobacteraceae</taxon>
        <taxon>Roseobacter</taxon>
    </lineage>
</organism>
<sequence>MSIFETTSLRVAGVEVDGKTAEAISGRHNIIEMTQAAEDAVLRPRDAGAFGHDLRAALAARVARLAEDDALASHYLAKAGNKAALADPSETGAAQGLSAVLAFVDKVANQTRDIAAEDVSGLQTAGVEDADIVRLCELVAFLAYQTRLIAGLRLMQGAA</sequence>
<dbReference type="Proteomes" id="UP000001353">
    <property type="component" value="Chromosome"/>
</dbReference>